<dbReference type="Proteomes" id="UP000005551">
    <property type="component" value="Unassembled WGS sequence"/>
</dbReference>
<name>I5CA13_9BACT</name>
<dbReference type="RefSeq" id="WP_009053214.1">
    <property type="nucleotide sequence ID" value="NZ_AJYA01000002.1"/>
</dbReference>
<dbReference type="InterPro" id="IPR003140">
    <property type="entry name" value="PLipase/COase/thioEstase"/>
</dbReference>
<evidence type="ECO:0000313" key="4">
    <source>
        <dbReference type="EMBL" id="EIM78665.1"/>
    </source>
</evidence>
<dbReference type="InterPro" id="IPR029058">
    <property type="entry name" value="AB_hydrolase_fold"/>
</dbReference>
<protein>
    <submittedName>
        <fullName evidence="4">Phospholipase/carboxylesterase</fullName>
    </submittedName>
</protein>
<dbReference type="InterPro" id="IPR050565">
    <property type="entry name" value="LYPA1-2/EST-like"/>
</dbReference>
<dbReference type="PATRIC" id="fig|1189621.3.peg.236"/>
<dbReference type="EMBL" id="AJYA01000002">
    <property type="protein sequence ID" value="EIM78665.1"/>
    <property type="molecule type" value="Genomic_DNA"/>
</dbReference>
<dbReference type="Gene3D" id="3.40.50.1820">
    <property type="entry name" value="alpha/beta hydrolase"/>
    <property type="match status" value="1"/>
</dbReference>
<sequence length="204" mass="22061">MSNVKVAGKALGEAQRVAILLHGRGASATSILGLREALALEDFALLAPQAPGNTWYPYSFMAPDASNEPAYSAAIRMLQELVEAVIEQGYSSEQLYFIGFSQGACLALEFTARHARRYGGVAAFTGGLIGEQLRADKYEGDFSGTPVFIGASHQDFHVPLSRIEESVQLLTAMGAVVKTIIAPDTQHIIREKEVDWVNTHILNP</sequence>
<evidence type="ECO:0000259" key="3">
    <source>
        <dbReference type="Pfam" id="PF02230"/>
    </source>
</evidence>
<dbReference type="GO" id="GO:0016787">
    <property type="term" value="F:hydrolase activity"/>
    <property type="evidence" value="ECO:0007669"/>
    <property type="project" value="UniProtKB-KW"/>
</dbReference>
<dbReference type="PANTHER" id="PTHR10655">
    <property type="entry name" value="LYSOPHOSPHOLIPASE-RELATED"/>
    <property type="match status" value="1"/>
</dbReference>
<dbReference type="Pfam" id="PF02230">
    <property type="entry name" value="Abhydrolase_2"/>
    <property type="match status" value="1"/>
</dbReference>
<accession>I5CA13</accession>
<evidence type="ECO:0000256" key="1">
    <source>
        <dbReference type="ARBA" id="ARBA00006499"/>
    </source>
</evidence>
<evidence type="ECO:0000256" key="2">
    <source>
        <dbReference type="ARBA" id="ARBA00022801"/>
    </source>
</evidence>
<organism evidence="4 5">
    <name type="scientific">Nitritalea halalkaliphila LW7</name>
    <dbReference type="NCBI Taxonomy" id="1189621"/>
    <lineage>
        <taxon>Bacteria</taxon>
        <taxon>Pseudomonadati</taxon>
        <taxon>Bacteroidota</taxon>
        <taxon>Cytophagia</taxon>
        <taxon>Cytophagales</taxon>
        <taxon>Cyclobacteriaceae</taxon>
        <taxon>Nitritalea</taxon>
    </lineage>
</organism>
<dbReference type="PANTHER" id="PTHR10655:SF17">
    <property type="entry name" value="LYSOPHOSPHOLIPASE-LIKE PROTEIN 1"/>
    <property type="match status" value="1"/>
</dbReference>
<dbReference type="OrthoDB" id="9801763at2"/>
<feature type="domain" description="Phospholipase/carboxylesterase/thioesterase" evidence="3">
    <location>
        <begin position="13"/>
        <end position="201"/>
    </location>
</feature>
<keyword evidence="2" id="KW-0378">Hydrolase</keyword>
<dbReference type="STRING" id="1189621.A3SI_01161"/>
<reference evidence="4 5" key="1">
    <citation type="submission" date="2012-05" db="EMBL/GenBank/DDBJ databases">
        <title>Genome sequence of Nitritalea halalkaliphila LW7.</title>
        <authorList>
            <person name="Jangir P.K."/>
            <person name="Singh A."/>
            <person name="Shivaji S."/>
            <person name="Sharma R."/>
        </authorList>
    </citation>
    <scope>NUCLEOTIDE SEQUENCE [LARGE SCALE GENOMIC DNA]</scope>
    <source>
        <strain evidence="4 5">LW7</strain>
    </source>
</reference>
<keyword evidence="5" id="KW-1185">Reference proteome</keyword>
<dbReference type="AlphaFoldDB" id="I5CA13"/>
<comment type="caution">
    <text evidence="4">The sequence shown here is derived from an EMBL/GenBank/DDBJ whole genome shotgun (WGS) entry which is preliminary data.</text>
</comment>
<gene>
    <name evidence="4" type="ORF">A3SI_01161</name>
</gene>
<dbReference type="SUPFAM" id="SSF53474">
    <property type="entry name" value="alpha/beta-Hydrolases"/>
    <property type="match status" value="1"/>
</dbReference>
<evidence type="ECO:0000313" key="5">
    <source>
        <dbReference type="Proteomes" id="UP000005551"/>
    </source>
</evidence>
<proteinExistence type="inferred from homology"/>
<comment type="similarity">
    <text evidence="1">Belongs to the AB hydrolase superfamily. AB hydrolase 2 family.</text>
</comment>